<dbReference type="Gene3D" id="2.40.50.140">
    <property type="entry name" value="Nucleic acid-binding proteins"/>
    <property type="match status" value="1"/>
</dbReference>
<dbReference type="CDD" id="cd04488">
    <property type="entry name" value="RecG_wedge_OBF"/>
    <property type="match status" value="1"/>
</dbReference>
<dbReference type="InterPro" id="IPR016499">
    <property type="entry name" value="NucleicA-bd_Rv2694c_prd"/>
</dbReference>
<dbReference type="Proteomes" id="UP000663792">
    <property type="component" value="Unassembled WGS sequence"/>
</dbReference>
<name>A0A938YFY3_9ACTN</name>
<keyword evidence="2" id="KW-1185">Reference proteome</keyword>
<protein>
    <submittedName>
        <fullName evidence="1">OB-fold nucleic acid binding domain-containing protein</fullName>
    </submittedName>
</protein>
<organism evidence="1 2">
    <name type="scientific">Nakamurella leprariae</name>
    <dbReference type="NCBI Taxonomy" id="2803911"/>
    <lineage>
        <taxon>Bacteria</taxon>
        <taxon>Bacillati</taxon>
        <taxon>Actinomycetota</taxon>
        <taxon>Actinomycetes</taxon>
        <taxon>Nakamurellales</taxon>
        <taxon>Nakamurellaceae</taxon>
        <taxon>Nakamurella</taxon>
    </lineage>
</organism>
<dbReference type="RefSeq" id="WP_205260018.1">
    <property type="nucleotide sequence ID" value="NZ_JAERWK010000008.1"/>
</dbReference>
<accession>A0A938YFY3</accession>
<dbReference type="AlphaFoldDB" id="A0A938YFY3"/>
<proteinExistence type="predicted"/>
<evidence type="ECO:0000313" key="2">
    <source>
        <dbReference type="Proteomes" id="UP000663792"/>
    </source>
</evidence>
<reference evidence="1" key="1">
    <citation type="submission" date="2021-01" db="EMBL/GenBank/DDBJ databases">
        <title>YIM 132084 draft genome.</title>
        <authorList>
            <person name="An D."/>
        </authorList>
    </citation>
    <scope>NUCLEOTIDE SEQUENCE</scope>
    <source>
        <strain evidence="1">YIM 132084</strain>
    </source>
</reference>
<comment type="caution">
    <text evidence="1">The sequence shown here is derived from an EMBL/GenBank/DDBJ whole genome shotgun (WGS) entry which is preliminary data.</text>
</comment>
<evidence type="ECO:0000313" key="1">
    <source>
        <dbReference type="EMBL" id="MBM9467103.1"/>
    </source>
</evidence>
<dbReference type="PIRSF" id="PIRSF006910">
    <property type="entry name" value="NA_bind_Rv2694c_prd"/>
    <property type="match status" value="1"/>
</dbReference>
<dbReference type="InterPro" id="IPR012340">
    <property type="entry name" value="NA-bd_OB-fold"/>
</dbReference>
<dbReference type="EMBL" id="JAERWK010000008">
    <property type="protein sequence ID" value="MBM9467103.1"/>
    <property type="molecule type" value="Genomic_DNA"/>
</dbReference>
<gene>
    <name evidence="1" type="ORF">JL106_07380</name>
</gene>
<sequence length="121" mass="13402">MGNIGRWFKKLTSDDAELEADALTEEADACGAEHADGCRKGQRVTLQGRLRYVDLHPNEAQAALTAELYDGTDSVKLIWLGRRSISGIEPGRTMRVRGRVAVQDGQKIIYNPDYDLMSVHA</sequence>